<gene>
    <name evidence="3" type="ORF">PR048_015605</name>
</gene>
<organism evidence="3 4">
    <name type="scientific">Dryococelus australis</name>
    <dbReference type="NCBI Taxonomy" id="614101"/>
    <lineage>
        <taxon>Eukaryota</taxon>
        <taxon>Metazoa</taxon>
        <taxon>Ecdysozoa</taxon>
        <taxon>Arthropoda</taxon>
        <taxon>Hexapoda</taxon>
        <taxon>Insecta</taxon>
        <taxon>Pterygota</taxon>
        <taxon>Neoptera</taxon>
        <taxon>Polyneoptera</taxon>
        <taxon>Phasmatodea</taxon>
        <taxon>Verophasmatodea</taxon>
        <taxon>Anareolatae</taxon>
        <taxon>Phasmatidae</taxon>
        <taxon>Eurycanthinae</taxon>
        <taxon>Dryococelus</taxon>
    </lineage>
</organism>
<proteinExistence type="predicted"/>
<dbReference type="Proteomes" id="UP001159363">
    <property type="component" value="Chromosome 4"/>
</dbReference>
<evidence type="ECO:0000313" key="3">
    <source>
        <dbReference type="EMBL" id="KAJ8883751.1"/>
    </source>
</evidence>
<feature type="domain" description="ZNF598/HEL2 PAH" evidence="2">
    <location>
        <begin position="429"/>
        <end position="498"/>
    </location>
</feature>
<comment type="caution">
    <text evidence="3">The sequence shown here is derived from an EMBL/GenBank/DDBJ whole genome shotgun (WGS) entry which is preliminary data.</text>
</comment>
<dbReference type="InterPro" id="IPR057634">
    <property type="entry name" value="PAH_ZNF598/HEL2"/>
</dbReference>
<dbReference type="PANTHER" id="PTHR22938:SF0">
    <property type="entry name" value="E3 UBIQUITIN-PROTEIN LIGASE ZNF598"/>
    <property type="match status" value="1"/>
</dbReference>
<dbReference type="Pfam" id="PF23202">
    <property type="entry name" value="PAH_ZNF598"/>
    <property type="match status" value="1"/>
</dbReference>
<name>A0ABQ9HHE2_9NEOP</name>
<dbReference type="InterPro" id="IPR044288">
    <property type="entry name" value="ZNF598/HEL2"/>
</dbReference>
<evidence type="ECO:0000256" key="1">
    <source>
        <dbReference type="SAM" id="MobiDB-lite"/>
    </source>
</evidence>
<feature type="region of interest" description="Disordered" evidence="1">
    <location>
        <begin position="34"/>
        <end position="84"/>
    </location>
</feature>
<protein>
    <recommendedName>
        <fullName evidence="2">ZNF598/HEL2 PAH domain-containing protein</fullName>
    </recommendedName>
</protein>
<evidence type="ECO:0000259" key="2">
    <source>
        <dbReference type="Pfam" id="PF23202"/>
    </source>
</evidence>
<dbReference type="EMBL" id="JARBHB010000005">
    <property type="protein sequence ID" value="KAJ8883751.1"/>
    <property type="molecule type" value="Genomic_DNA"/>
</dbReference>
<sequence>MCVPAHRALVHGRTMGKAAAKQARTLELEFTLAPRARDRDRDRKMRDRQEQEALMDTAGASKPNTISAAEFPSLGEPHRPNSGVTIRTMRQTQPPLAITDENFPILTSSGATATKTVRLSVNSSSQELHGTDVVRNGGPKPTNLSIHVNRRPGGTVTRLSGSQNVRIRPPVGEEDFPSLPIVNKPAPQNSASGKLRFAPAVQSARSIDDASGSQRPVAAPTTMQLKKATHVTIPVGQSNGEVGMLSNIKFKSKKKKAKSQNVAADSHCDRSCSKMTNPTIDATKKSSGTEEFEQLLKQQLMLKDPGKHTNGTEEEMENTNWNVTERKRSELLVGKLCQGNAERNNSDVPSCSDIGNVGIPEVLPPPGFSGITMSRGPPPGFSVKLNSVARSQSNRLTFTSSSGRSYPISSQGMVAGIACAYYPPPNFEHRNEVLMVHVMNSLQDYSLERFRDMSKKFRQGNMTAEEFYMLCKEMMGHHDFLEIFPELLVLLPDITKQQVSRKHGVSCLA</sequence>
<feature type="compositionally biased region" description="Basic and acidic residues" evidence="1">
    <location>
        <begin position="35"/>
        <end position="51"/>
    </location>
</feature>
<reference evidence="3 4" key="1">
    <citation type="submission" date="2023-02" db="EMBL/GenBank/DDBJ databases">
        <title>LHISI_Scaffold_Assembly.</title>
        <authorList>
            <person name="Stuart O.P."/>
            <person name="Cleave R."/>
            <person name="Magrath M.J.L."/>
            <person name="Mikheyev A.S."/>
        </authorList>
    </citation>
    <scope>NUCLEOTIDE SEQUENCE [LARGE SCALE GENOMIC DNA]</scope>
    <source>
        <strain evidence="3">Daus_M_001</strain>
        <tissue evidence="3">Leg muscle</tissue>
    </source>
</reference>
<evidence type="ECO:0000313" key="4">
    <source>
        <dbReference type="Proteomes" id="UP001159363"/>
    </source>
</evidence>
<accession>A0ABQ9HHE2</accession>
<keyword evidence="4" id="KW-1185">Reference proteome</keyword>
<dbReference type="PANTHER" id="PTHR22938">
    <property type="entry name" value="ZINC FINGER PROTEIN 598"/>
    <property type="match status" value="1"/>
</dbReference>